<organism evidence="1 2">
    <name type="scientific">Roseomonas populi</name>
    <dbReference type="NCBI Taxonomy" id="3121582"/>
    <lineage>
        <taxon>Bacteria</taxon>
        <taxon>Pseudomonadati</taxon>
        <taxon>Pseudomonadota</taxon>
        <taxon>Alphaproteobacteria</taxon>
        <taxon>Acetobacterales</taxon>
        <taxon>Roseomonadaceae</taxon>
        <taxon>Roseomonas</taxon>
    </lineage>
</organism>
<dbReference type="EMBL" id="JANJOU010000019">
    <property type="protein sequence ID" value="MCR0984209.1"/>
    <property type="molecule type" value="Genomic_DNA"/>
</dbReference>
<name>A0ABT1X7Y5_9PROT</name>
<accession>A0ABT1X7Y5</accession>
<dbReference type="Proteomes" id="UP001524642">
    <property type="component" value="Unassembled WGS sequence"/>
</dbReference>
<sequence length="81" mass="8264">MDKDQLAAIAVANAEEVERAKQAARPAESGWTDTLLQLDSASQAVELAARAGGLIWDGVCAVGKGVGAACEAVDSVIPKLD</sequence>
<comment type="caution">
    <text evidence="1">The sequence shown here is derived from an EMBL/GenBank/DDBJ whole genome shotgun (WGS) entry which is preliminary data.</text>
</comment>
<evidence type="ECO:0000313" key="1">
    <source>
        <dbReference type="EMBL" id="MCR0984209.1"/>
    </source>
</evidence>
<protein>
    <submittedName>
        <fullName evidence="1">Uncharacterized protein</fullName>
    </submittedName>
</protein>
<proteinExistence type="predicted"/>
<gene>
    <name evidence="1" type="ORF">NRP21_19310</name>
</gene>
<reference evidence="1 2" key="1">
    <citation type="submission" date="2022-06" db="EMBL/GenBank/DDBJ databases">
        <title>Roseomonas CN29.</title>
        <authorList>
            <person name="Cheng Y."/>
            <person name="He X."/>
        </authorList>
    </citation>
    <scope>NUCLEOTIDE SEQUENCE [LARGE SCALE GENOMIC DNA]</scope>
    <source>
        <strain evidence="1 2">CN29</strain>
    </source>
</reference>
<keyword evidence="2" id="KW-1185">Reference proteome</keyword>
<dbReference type="RefSeq" id="WP_257717867.1">
    <property type="nucleotide sequence ID" value="NZ_JANJOU010000019.1"/>
</dbReference>
<evidence type="ECO:0000313" key="2">
    <source>
        <dbReference type="Proteomes" id="UP001524642"/>
    </source>
</evidence>